<keyword evidence="2" id="KW-1185">Reference proteome</keyword>
<name>A0A7G5GYK1_9BACT</name>
<proteinExistence type="predicted"/>
<sequence>MERQGVTHLIEQLIHGKLSTEELDQFLAGLHKPEERQAYSEILEAYFIELLNQHEHQPEADKQPE</sequence>
<gene>
    <name evidence="1" type="ORF">H3H32_03005</name>
</gene>
<dbReference type="Proteomes" id="UP000515369">
    <property type="component" value="Chromosome"/>
</dbReference>
<accession>A0A7G5GYK1</accession>
<reference evidence="1 2" key="1">
    <citation type="submission" date="2020-07" db="EMBL/GenBank/DDBJ databases">
        <title>Spirosoma foliorum sp. nov., isolated from the leaves on the Nejang mountain Korea, Republic of.</title>
        <authorList>
            <person name="Ho H."/>
            <person name="Lee Y.-J."/>
            <person name="Nurcahyanto D.-A."/>
            <person name="Kim S.-G."/>
        </authorList>
    </citation>
    <scope>NUCLEOTIDE SEQUENCE [LARGE SCALE GENOMIC DNA]</scope>
    <source>
        <strain evidence="1 2">PL0136</strain>
    </source>
</reference>
<evidence type="ECO:0000313" key="2">
    <source>
        <dbReference type="Proteomes" id="UP000515369"/>
    </source>
</evidence>
<dbReference type="RefSeq" id="WP_182461199.1">
    <property type="nucleotide sequence ID" value="NZ_CP059732.1"/>
</dbReference>
<evidence type="ECO:0000313" key="1">
    <source>
        <dbReference type="EMBL" id="QMW03943.1"/>
    </source>
</evidence>
<dbReference type="AlphaFoldDB" id="A0A7G5GYK1"/>
<organism evidence="1 2">
    <name type="scientific">Spirosoma foliorum</name>
    <dbReference type="NCBI Taxonomy" id="2710596"/>
    <lineage>
        <taxon>Bacteria</taxon>
        <taxon>Pseudomonadati</taxon>
        <taxon>Bacteroidota</taxon>
        <taxon>Cytophagia</taxon>
        <taxon>Cytophagales</taxon>
        <taxon>Cytophagaceae</taxon>
        <taxon>Spirosoma</taxon>
    </lineage>
</organism>
<protein>
    <submittedName>
        <fullName evidence="1">Uncharacterized protein</fullName>
    </submittedName>
</protein>
<dbReference type="EMBL" id="CP059732">
    <property type="protein sequence ID" value="QMW03943.1"/>
    <property type="molecule type" value="Genomic_DNA"/>
</dbReference>
<dbReference type="KEGG" id="sfol:H3H32_03005"/>